<reference evidence="1 2" key="1">
    <citation type="submission" date="2015-01" db="EMBL/GenBank/DDBJ databases">
        <title>Evolution of Trichinella species and genotypes.</title>
        <authorList>
            <person name="Korhonen P.K."/>
            <person name="Edoardo P."/>
            <person name="Giuseppe L.R."/>
            <person name="Gasser R.B."/>
        </authorList>
    </citation>
    <scope>NUCLEOTIDE SEQUENCE [LARGE SCALE GENOMIC DNA]</scope>
    <source>
        <strain evidence="1">ISS120</strain>
    </source>
</reference>
<name>A0A0V1DDX4_TRIBR</name>
<organism evidence="1 2">
    <name type="scientific">Trichinella britovi</name>
    <name type="common">Parasitic roundworm</name>
    <dbReference type="NCBI Taxonomy" id="45882"/>
    <lineage>
        <taxon>Eukaryota</taxon>
        <taxon>Metazoa</taxon>
        <taxon>Ecdysozoa</taxon>
        <taxon>Nematoda</taxon>
        <taxon>Enoplea</taxon>
        <taxon>Dorylaimia</taxon>
        <taxon>Trichinellida</taxon>
        <taxon>Trichinellidae</taxon>
        <taxon>Trichinella</taxon>
    </lineage>
</organism>
<protein>
    <submittedName>
        <fullName evidence="1">Uncharacterized protein</fullName>
    </submittedName>
</protein>
<accession>A0A0V1DDX4</accession>
<evidence type="ECO:0000313" key="1">
    <source>
        <dbReference type="EMBL" id="KRY59695.1"/>
    </source>
</evidence>
<dbReference type="EMBL" id="JYDI01000010">
    <property type="protein sequence ID" value="KRY59695.1"/>
    <property type="molecule type" value="Genomic_DNA"/>
</dbReference>
<proteinExistence type="predicted"/>
<dbReference type="OrthoDB" id="5920515at2759"/>
<dbReference type="AlphaFoldDB" id="A0A0V1DDX4"/>
<evidence type="ECO:0000313" key="2">
    <source>
        <dbReference type="Proteomes" id="UP000054653"/>
    </source>
</evidence>
<comment type="caution">
    <text evidence="1">The sequence shown here is derived from an EMBL/GenBank/DDBJ whole genome shotgun (WGS) entry which is preliminary data.</text>
</comment>
<gene>
    <name evidence="1" type="ORF">T03_986</name>
</gene>
<keyword evidence="2" id="KW-1185">Reference proteome</keyword>
<sequence length="111" mass="12541">MWLSGECGQLLRFLECDYAEHPAVVSCLRDLVLPRFGTAHHGKSLPGLAATTGFITWHKFRVPSEATFFPFPTVSCRSIWNFCCYRLMSSLVLGTMEATCTVLPIHVHYFI</sequence>
<dbReference type="Proteomes" id="UP000054653">
    <property type="component" value="Unassembled WGS sequence"/>
</dbReference>